<keyword evidence="3" id="KW-1185">Reference proteome</keyword>
<keyword evidence="1" id="KW-0472">Membrane</keyword>
<evidence type="ECO:0000313" key="3">
    <source>
        <dbReference type="Proteomes" id="UP000694460"/>
    </source>
</evidence>
<feature type="transmembrane region" description="Helical" evidence="1">
    <location>
        <begin position="38"/>
        <end position="55"/>
    </location>
</feature>
<evidence type="ECO:0000256" key="1">
    <source>
        <dbReference type="SAM" id="Phobius"/>
    </source>
</evidence>
<organism evidence="2 3">
    <name type="scientific">Mycolicibacterium lutetiense</name>
    <dbReference type="NCBI Taxonomy" id="1641992"/>
    <lineage>
        <taxon>Bacteria</taxon>
        <taxon>Bacillati</taxon>
        <taxon>Actinomycetota</taxon>
        <taxon>Actinomycetes</taxon>
        <taxon>Mycobacteriales</taxon>
        <taxon>Mycobacteriaceae</taxon>
        <taxon>Mycolicibacterium</taxon>
    </lineage>
</organism>
<name>A0ABS5A3H4_9MYCO</name>
<evidence type="ECO:0000313" key="2">
    <source>
        <dbReference type="EMBL" id="MBP2456298.1"/>
    </source>
</evidence>
<keyword evidence="1" id="KW-1133">Transmembrane helix</keyword>
<protein>
    <recommendedName>
        <fullName evidence="4">DUF2933 domain-containing protein</fullName>
    </recommendedName>
</protein>
<dbReference type="RefSeq" id="WP_209923932.1">
    <property type="nucleotide sequence ID" value="NZ_JAGIOP010000003.1"/>
</dbReference>
<keyword evidence="1" id="KW-0812">Transmembrane</keyword>
<sequence>MPRTKAQIIMPIVIGVAVLGMLGLMLSQKALRQGPMMGMSLLFPVMMIASMMMMFNNNRSGNGEGQPLSPSALDAKRRKFRLDLDELRGELHEAARAQFNQVQWLHPAPDHLLGLVGSDRQWERSRRGGQ</sequence>
<feature type="transmembrane region" description="Helical" evidence="1">
    <location>
        <begin position="6"/>
        <end position="26"/>
    </location>
</feature>
<proteinExistence type="predicted"/>
<accession>A0ABS5A3H4</accession>
<comment type="caution">
    <text evidence="2">The sequence shown here is derived from an EMBL/GenBank/DDBJ whole genome shotgun (WGS) entry which is preliminary data.</text>
</comment>
<reference evidence="2 3" key="1">
    <citation type="submission" date="2021-03" db="EMBL/GenBank/DDBJ databases">
        <title>Sequencing the genomes of 1000 actinobacteria strains.</title>
        <authorList>
            <person name="Klenk H.-P."/>
        </authorList>
    </citation>
    <scope>NUCLEOTIDE SEQUENCE [LARGE SCALE GENOMIC DNA]</scope>
    <source>
        <strain evidence="2 3">DSM 46713</strain>
    </source>
</reference>
<evidence type="ECO:0008006" key="4">
    <source>
        <dbReference type="Google" id="ProtNLM"/>
    </source>
</evidence>
<dbReference type="Proteomes" id="UP000694460">
    <property type="component" value="Unassembled WGS sequence"/>
</dbReference>
<gene>
    <name evidence="2" type="ORF">JOF57_006274</name>
</gene>
<dbReference type="EMBL" id="JAGIOP010000003">
    <property type="protein sequence ID" value="MBP2456298.1"/>
    <property type="molecule type" value="Genomic_DNA"/>
</dbReference>